<proteinExistence type="predicted"/>
<sequence>MIYVLKQDEYFVNVQGYTFVRVALLTNEELEELLEEGIYDIAATEEAAAVLKNTFGVQIPKVFQGRPPLKVGDKIILLGSDGQAVDITLVK</sequence>
<gene>
    <name evidence="1" type="ORF">ENN04_07590</name>
</gene>
<dbReference type="AlphaFoldDB" id="A0A7C5X591"/>
<comment type="caution">
    <text evidence="1">The sequence shown here is derived from an EMBL/GenBank/DDBJ whole genome shotgun (WGS) entry which is preliminary data.</text>
</comment>
<organism evidence="1">
    <name type="scientific">Thermocrinis ruber</name>
    <dbReference type="NCBI Taxonomy" id="75906"/>
    <lineage>
        <taxon>Bacteria</taxon>
        <taxon>Pseudomonadati</taxon>
        <taxon>Aquificota</taxon>
        <taxon>Aquificia</taxon>
        <taxon>Aquificales</taxon>
        <taxon>Aquificaceae</taxon>
        <taxon>Thermocrinis</taxon>
    </lineage>
</organism>
<protein>
    <submittedName>
        <fullName evidence="1">Uncharacterized protein</fullName>
    </submittedName>
</protein>
<reference evidence="1" key="1">
    <citation type="journal article" date="2020" name="mSystems">
        <title>Genome- and Community-Level Interaction Insights into Carbon Utilization and Element Cycling Functions of Hydrothermarchaeota in Hydrothermal Sediment.</title>
        <authorList>
            <person name="Zhou Z."/>
            <person name="Liu Y."/>
            <person name="Xu W."/>
            <person name="Pan J."/>
            <person name="Luo Z.H."/>
            <person name="Li M."/>
        </authorList>
    </citation>
    <scope>NUCLEOTIDE SEQUENCE [LARGE SCALE GENOMIC DNA]</scope>
    <source>
        <strain evidence="1">SpSt-114</strain>
    </source>
</reference>
<name>A0A7C5X591_9AQUI</name>
<accession>A0A7C5X591</accession>
<evidence type="ECO:0000313" key="1">
    <source>
        <dbReference type="EMBL" id="HHO74474.1"/>
    </source>
</evidence>
<dbReference type="EMBL" id="DSAC01000095">
    <property type="protein sequence ID" value="HHO74474.1"/>
    <property type="molecule type" value="Genomic_DNA"/>
</dbReference>